<feature type="binding site" evidence="11">
    <location>
        <position position="85"/>
    </location>
    <ligand>
        <name>NAD(+)</name>
        <dbReference type="ChEBI" id="CHEBI:57540"/>
    </ligand>
</feature>
<dbReference type="KEGG" id="bhu:bhn_I0470"/>
<feature type="binding site" evidence="11">
    <location>
        <position position="36"/>
    </location>
    <ligand>
        <name>NAD(+)</name>
        <dbReference type="ChEBI" id="CHEBI:57540"/>
    </ligand>
</feature>
<evidence type="ECO:0000256" key="5">
    <source>
        <dbReference type="ARBA" id="ARBA00023002"/>
    </source>
</evidence>
<dbReference type="Pfam" id="PF00984">
    <property type="entry name" value="UDPG_MGDP_dh"/>
    <property type="match status" value="1"/>
</dbReference>
<evidence type="ECO:0000256" key="1">
    <source>
        <dbReference type="ARBA" id="ARBA00004701"/>
    </source>
</evidence>
<feature type="binding site" evidence="10">
    <location>
        <begin position="144"/>
        <end position="147"/>
    </location>
    <ligand>
        <name>substrate</name>
    </ligand>
</feature>
<keyword evidence="14" id="KW-1185">Reference proteome</keyword>
<organism evidence="13 14">
    <name type="scientific">Butyrivibrio hungatei</name>
    <dbReference type="NCBI Taxonomy" id="185008"/>
    <lineage>
        <taxon>Bacteria</taxon>
        <taxon>Bacillati</taxon>
        <taxon>Bacillota</taxon>
        <taxon>Clostridia</taxon>
        <taxon>Lachnospirales</taxon>
        <taxon>Lachnospiraceae</taxon>
        <taxon>Butyrivibrio</taxon>
    </lineage>
</organism>
<feature type="binding site" evidence="11">
    <location>
        <position position="147"/>
    </location>
    <ligand>
        <name>NAD(+)</name>
        <dbReference type="ChEBI" id="CHEBI:57540"/>
    </ligand>
</feature>
<dbReference type="NCBIfam" id="TIGR03026">
    <property type="entry name" value="NDP-sugDHase"/>
    <property type="match status" value="1"/>
</dbReference>
<dbReference type="AlphaFoldDB" id="A0A1D9NZA8"/>
<gene>
    <name evidence="13" type="ORF">bhn_I0470</name>
</gene>
<evidence type="ECO:0000259" key="12">
    <source>
        <dbReference type="SMART" id="SM00984"/>
    </source>
</evidence>
<dbReference type="EC" id="1.1.1.22" evidence="3 8"/>
<feature type="binding site" evidence="11">
    <location>
        <position position="264"/>
    </location>
    <ligand>
        <name>NAD(+)</name>
        <dbReference type="ChEBI" id="CHEBI:57540"/>
    </ligand>
</feature>
<dbReference type="PANTHER" id="PTHR43750:SF2">
    <property type="entry name" value="UDP-GLUCOSE 6-DEHYDROGENASE"/>
    <property type="match status" value="1"/>
</dbReference>
<evidence type="ECO:0000256" key="2">
    <source>
        <dbReference type="ARBA" id="ARBA00006601"/>
    </source>
</evidence>
<dbReference type="InterPro" id="IPR001732">
    <property type="entry name" value="UDP-Glc/GDP-Man_DH_N"/>
</dbReference>
<evidence type="ECO:0000256" key="6">
    <source>
        <dbReference type="ARBA" id="ARBA00023027"/>
    </source>
</evidence>
<evidence type="ECO:0000256" key="11">
    <source>
        <dbReference type="PIRSR" id="PIRSR500134-3"/>
    </source>
</evidence>
<proteinExistence type="inferred from homology"/>
<feature type="active site" description="Nucleophile" evidence="9">
    <location>
        <position position="261"/>
    </location>
</feature>
<dbReference type="InterPro" id="IPR014026">
    <property type="entry name" value="UDP-Glc/GDP-Man_DH_dimer"/>
</dbReference>
<dbReference type="InterPro" id="IPR036291">
    <property type="entry name" value="NAD(P)-bd_dom_sf"/>
</dbReference>
<feature type="binding site" evidence="10">
    <location>
        <position position="330"/>
    </location>
    <ligand>
        <name>substrate</name>
    </ligand>
</feature>
<dbReference type="UniPathway" id="UPA00038">
    <property type="reaction ID" value="UER00491"/>
</dbReference>
<dbReference type="SUPFAM" id="SSF52413">
    <property type="entry name" value="UDP-glucose/GDP-mannose dehydrogenase C-terminal domain"/>
    <property type="match status" value="1"/>
</dbReference>
<dbReference type="SUPFAM" id="SSF48179">
    <property type="entry name" value="6-phosphogluconate dehydrogenase C-terminal domain-like"/>
    <property type="match status" value="1"/>
</dbReference>
<dbReference type="PANTHER" id="PTHR43750">
    <property type="entry name" value="UDP-GLUCOSE 6-DEHYDROGENASE TUAD"/>
    <property type="match status" value="1"/>
</dbReference>
<evidence type="ECO:0000256" key="3">
    <source>
        <dbReference type="ARBA" id="ARBA00012954"/>
    </source>
</evidence>
<keyword evidence="5 8" id="KW-0560">Oxidoreductase</keyword>
<reference evidence="14" key="1">
    <citation type="submission" date="2016-10" db="EMBL/GenBank/DDBJ databases">
        <title>The complete genome sequence of the rumen bacterium Butyrivibrio hungatei MB2003.</title>
        <authorList>
            <person name="Palevich N."/>
            <person name="Kelly W.J."/>
            <person name="Leahy S.C."/>
            <person name="Altermann E."/>
            <person name="Rakonjac J."/>
            <person name="Attwood G.T."/>
        </authorList>
    </citation>
    <scope>NUCLEOTIDE SEQUENCE [LARGE SCALE GENOMIC DNA]</scope>
    <source>
        <strain evidence="14">MB2003</strain>
    </source>
</reference>
<feature type="binding site" evidence="11">
    <location>
        <position position="31"/>
    </location>
    <ligand>
        <name>NAD(+)</name>
        <dbReference type="ChEBI" id="CHEBI:57540"/>
    </ligand>
</feature>
<dbReference type="GO" id="GO:0051287">
    <property type="term" value="F:NAD binding"/>
    <property type="evidence" value="ECO:0007669"/>
    <property type="project" value="InterPro"/>
</dbReference>
<dbReference type="PIRSF" id="PIRSF500134">
    <property type="entry name" value="UDPglc_DH_bac"/>
    <property type="match status" value="1"/>
</dbReference>
<feature type="binding site" evidence="11">
    <location>
        <position position="337"/>
    </location>
    <ligand>
        <name>NAD(+)</name>
        <dbReference type="ChEBI" id="CHEBI:57540"/>
    </ligand>
</feature>
<evidence type="ECO:0000256" key="7">
    <source>
        <dbReference type="ARBA" id="ARBA00047473"/>
    </source>
</evidence>
<dbReference type="SUPFAM" id="SSF51735">
    <property type="entry name" value="NAD(P)-binding Rossmann-fold domains"/>
    <property type="match status" value="1"/>
</dbReference>
<feature type="binding site" evidence="10">
    <location>
        <position position="258"/>
    </location>
    <ligand>
        <name>substrate</name>
    </ligand>
</feature>
<evidence type="ECO:0000313" key="14">
    <source>
        <dbReference type="Proteomes" id="UP000179284"/>
    </source>
</evidence>
<dbReference type="GO" id="GO:0000271">
    <property type="term" value="P:polysaccharide biosynthetic process"/>
    <property type="evidence" value="ECO:0007669"/>
    <property type="project" value="InterPro"/>
</dbReference>
<dbReference type="Gene3D" id="1.10.1040.10">
    <property type="entry name" value="N-(1-d-carboxylethyl)-l-norvaline Dehydrogenase, domain 2"/>
    <property type="match status" value="1"/>
</dbReference>
<protein>
    <recommendedName>
        <fullName evidence="4 8">UDP-glucose 6-dehydrogenase</fullName>
        <ecNumber evidence="3 8">1.1.1.22</ecNumber>
    </recommendedName>
</protein>
<dbReference type="InterPro" id="IPR036220">
    <property type="entry name" value="UDP-Glc/GDP-Man_DH_C_sf"/>
</dbReference>
<comment type="catalytic activity">
    <reaction evidence="7 8">
        <text>UDP-alpha-D-glucose + 2 NAD(+) + H2O = UDP-alpha-D-glucuronate + 2 NADH + 3 H(+)</text>
        <dbReference type="Rhea" id="RHEA:23596"/>
        <dbReference type="ChEBI" id="CHEBI:15377"/>
        <dbReference type="ChEBI" id="CHEBI:15378"/>
        <dbReference type="ChEBI" id="CHEBI:57540"/>
        <dbReference type="ChEBI" id="CHEBI:57945"/>
        <dbReference type="ChEBI" id="CHEBI:58052"/>
        <dbReference type="ChEBI" id="CHEBI:58885"/>
        <dbReference type="EC" id="1.1.1.22"/>
    </reaction>
</comment>
<feature type="binding site" evidence="10">
    <location>
        <position position="329"/>
    </location>
    <ligand>
        <name>substrate</name>
    </ligand>
</feature>
<evidence type="ECO:0000256" key="10">
    <source>
        <dbReference type="PIRSR" id="PIRSR500134-2"/>
    </source>
</evidence>
<dbReference type="InterPro" id="IPR013328">
    <property type="entry name" value="6PGD_dom2"/>
</dbReference>
<dbReference type="InterPro" id="IPR028357">
    <property type="entry name" value="UDPglc_DH_bac"/>
</dbReference>
<dbReference type="Proteomes" id="UP000179284">
    <property type="component" value="Chromosome I"/>
</dbReference>
<accession>A0A1D9NZA8</accession>
<comment type="similarity">
    <text evidence="2 8">Belongs to the UDP-glucose/GDP-mannose dehydrogenase family.</text>
</comment>
<dbReference type="InterPro" id="IPR008927">
    <property type="entry name" value="6-PGluconate_DH-like_C_sf"/>
</dbReference>
<feature type="binding site" evidence="10">
    <location>
        <position position="412"/>
    </location>
    <ligand>
        <name>substrate</name>
    </ligand>
</feature>
<dbReference type="OrthoDB" id="9803238at2"/>
<feature type="binding site" evidence="10">
    <location>
        <begin position="250"/>
        <end position="254"/>
    </location>
    <ligand>
        <name>substrate</name>
    </ligand>
</feature>
<keyword evidence="6 8" id="KW-0520">NAD</keyword>
<dbReference type="InterPro" id="IPR017476">
    <property type="entry name" value="UDP-Glc/GDP-Man"/>
</dbReference>
<feature type="binding site" evidence="11">
    <location>
        <position position="120"/>
    </location>
    <ligand>
        <name>NAD(+)</name>
        <dbReference type="ChEBI" id="CHEBI:57540"/>
    </ligand>
</feature>
<dbReference type="PIRSF" id="PIRSF000124">
    <property type="entry name" value="UDPglc_GDPman_dh"/>
    <property type="match status" value="1"/>
</dbReference>
<evidence type="ECO:0000256" key="8">
    <source>
        <dbReference type="PIRNR" id="PIRNR000124"/>
    </source>
</evidence>
<dbReference type="GO" id="GO:0003979">
    <property type="term" value="F:UDP-glucose 6-dehydrogenase activity"/>
    <property type="evidence" value="ECO:0007669"/>
    <property type="project" value="UniProtKB-EC"/>
</dbReference>
<feature type="domain" description="UDP-glucose/GDP-mannose dehydrogenase C-terminal" evidence="12">
    <location>
        <begin position="323"/>
        <end position="411"/>
    </location>
</feature>
<dbReference type="RefSeq" id="WP_071175277.1">
    <property type="nucleotide sequence ID" value="NZ_CP017831.1"/>
</dbReference>
<feature type="binding site" evidence="10">
    <location>
        <position position="205"/>
    </location>
    <ligand>
        <name>substrate</name>
    </ligand>
</feature>
<evidence type="ECO:0000256" key="9">
    <source>
        <dbReference type="PIRSR" id="PIRSR500134-1"/>
    </source>
</evidence>
<name>A0A1D9NZA8_9FIRM</name>
<evidence type="ECO:0000313" key="13">
    <source>
        <dbReference type="EMBL" id="AOZ95504.1"/>
    </source>
</evidence>
<evidence type="ECO:0000256" key="4">
    <source>
        <dbReference type="ARBA" id="ARBA00015132"/>
    </source>
</evidence>
<dbReference type="EMBL" id="CP017831">
    <property type="protein sequence ID" value="AOZ95504.1"/>
    <property type="molecule type" value="Genomic_DNA"/>
</dbReference>
<dbReference type="InterPro" id="IPR014027">
    <property type="entry name" value="UDP-Glc/GDP-Man_DH_C"/>
</dbReference>
<comment type="pathway">
    <text evidence="1">Nucleotide-sugar biosynthesis; UDP-alpha-D-glucuronate biosynthesis; UDP-alpha-D-glucuronate from UDP-alpha-D-glucose: step 1/1.</text>
</comment>
<dbReference type="SMART" id="SM00984">
    <property type="entry name" value="UDPG_MGDP_dh_C"/>
    <property type="match status" value="1"/>
</dbReference>
<dbReference type="Gene3D" id="3.40.50.720">
    <property type="entry name" value="NAD(P)-binding Rossmann-like Domain"/>
    <property type="match status" value="2"/>
</dbReference>
<sequence>MGRKIAVAGTGYVGLSIATLLSQNNSVTAVDIVPEKVDLINKRLSPIQDDYIIKYLKERDLNLNATCDGDEAYKDAEFVVVATPTNYDSKRNYFDTSAVESVIEQVIRVNPNATIVIKSTIPVGFTESVRKKYGINNILFSPEFLRESKALYDNLYPSRIIIGMDKSDADNVKAASEFAGLLAEGAIKDNIDTLYMGYTEAEAVKLFANTYLALRVSYFNELDTYAEMKGLNTQDIINGVCLDPRIGSHYNNPSFGYGGYCLPKDTKQLLANYNDVPQEMMSAIVQSNRTRKDFIADRVLEIAGAYEANSSWSADKEKEVVVGVYRLTMKSNSDNFRQSSIQGVMKRIKAKGATVIIYEPTLEDGSTFFGSKVVNNLETFKEKSQCIIANRYDACLDDVKDKVYTRDIYKRD</sequence>
<dbReference type="Pfam" id="PF03721">
    <property type="entry name" value="UDPG_MGDP_dh_N"/>
    <property type="match status" value="1"/>
</dbReference>
<dbReference type="GO" id="GO:0006065">
    <property type="term" value="P:UDP-glucuronate biosynthetic process"/>
    <property type="evidence" value="ECO:0007669"/>
    <property type="project" value="UniProtKB-UniPathway"/>
</dbReference>
<dbReference type="Pfam" id="PF03720">
    <property type="entry name" value="UDPG_MGDP_dh_C"/>
    <property type="match status" value="1"/>
</dbReference>